<reference evidence="7 8" key="1">
    <citation type="journal article" date="2012" name="J. Bacteriol.">
        <title>Draft Genome Sequence of Plant Growth-Promoting Rhizobium Mesorhizobium amorphae, Isolated from Zinc-Lead Mine Tailings.</title>
        <authorList>
            <person name="Hao X."/>
            <person name="Lin Y."/>
            <person name="Johnstone L."/>
            <person name="Baltrus D.A."/>
            <person name="Miller S.J."/>
            <person name="Wei G."/>
            <person name="Rensing C."/>
        </authorList>
    </citation>
    <scope>NUCLEOTIDE SEQUENCE [LARGE SCALE GENOMIC DNA]</scope>
    <source>
        <strain evidence="7 8">CCNWGS0123</strain>
    </source>
</reference>
<name>G6YHS7_9HYPH</name>
<dbReference type="SUPFAM" id="SSF53335">
    <property type="entry name" value="S-adenosyl-L-methionine-dependent methyltransferases"/>
    <property type="match status" value="1"/>
</dbReference>
<dbReference type="Pfam" id="PF02527">
    <property type="entry name" value="GidB"/>
    <property type="match status" value="1"/>
</dbReference>
<evidence type="ECO:0000256" key="3">
    <source>
        <dbReference type="ARBA" id="ARBA00022603"/>
    </source>
</evidence>
<dbReference type="RefSeq" id="WP_006205309.1">
    <property type="nucleotide sequence ID" value="NZ_AGSN01000190.1"/>
</dbReference>
<accession>G6YHS7</accession>
<comment type="catalytic activity">
    <reaction evidence="6">
        <text>guanosine(527) in 16S rRNA + S-adenosyl-L-methionine = N(7)-methylguanosine(527) in 16S rRNA + S-adenosyl-L-homocysteine</text>
        <dbReference type="Rhea" id="RHEA:42732"/>
        <dbReference type="Rhea" id="RHEA-COMP:10209"/>
        <dbReference type="Rhea" id="RHEA-COMP:10210"/>
        <dbReference type="ChEBI" id="CHEBI:57856"/>
        <dbReference type="ChEBI" id="CHEBI:59789"/>
        <dbReference type="ChEBI" id="CHEBI:74269"/>
        <dbReference type="ChEBI" id="CHEBI:74480"/>
        <dbReference type="EC" id="2.1.1.170"/>
    </reaction>
</comment>
<evidence type="ECO:0000313" key="7">
    <source>
        <dbReference type="EMBL" id="EHH07164.1"/>
    </source>
</evidence>
<dbReference type="Gene3D" id="3.40.50.150">
    <property type="entry name" value="Vaccinia Virus protein VP39"/>
    <property type="match status" value="1"/>
</dbReference>
<evidence type="ECO:0000256" key="2">
    <source>
        <dbReference type="ARBA" id="ARBA00022552"/>
    </source>
</evidence>
<dbReference type="InterPro" id="IPR003682">
    <property type="entry name" value="rRNA_ssu_MeTfrase_G"/>
</dbReference>
<comment type="caution">
    <text evidence="6">Lacks conserved residue(s) required for the propagation of feature annotation.</text>
</comment>
<dbReference type="PATRIC" id="fig|1082933.3.peg.5392"/>
<protein>
    <recommendedName>
        <fullName evidence="6">Ribosomal RNA small subunit methyltransferase G</fullName>
        <ecNumber evidence="6">2.1.1.170</ecNumber>
    </recommendedName>
    <alternativeName>
        <fullName evidence="6">16S rRNA 7-methylguanosine methyltransferase</fullName>
        <shortName evidence="6">16S rRNA m7G methyltransferase</shortName>
    </alternativeName>
</protein>
<comment type="function">
    <text evidence="6">Specifically methylates the N7 position of guanine in position 527 of 16S rRNA.</text>
</comment>
<dbReference type="EMBL" id="AGSN01000190">
    <property type="protein sequence ID" value="EHH07164.1"/>
    <property type="molecule type" value="Genomic_DNA"/>
</dbReference>
<evidence type="ECO:0000256" key="6">
    <source>
        <dbReference type="HAMAP-Rule" id="MF_00074"/>
    </source>
</evidence>
<dbReference type="PIRSF" id="PIRSF003078">
    <property type="entry name" value="GidB"/>
    <property type="match status" value="1"/>
</dbReference>
<dbReference type="EC" id="2.1.1.170" evidence="6"/>
<dbReference type="InterPro" id="IPR029063">
    <property type="entry name" value="SAM-dependent_MTases_sf"/>
</dbReference>
<dbReference type="OrthoDB" id="9808773at2"/>
<comment type="subcellular location">
    <subcellularLocation>
        <location evidence="6">Cytoplasm</location>
    </subcellularLocation>
</comment>
<comment type="similarity">
    <text evidence="6">Belongs to the methyltransferase superfamily. RNA methyltransferase RsmG family.</text>
</comment>
<evidence type="ECO:0000313" key="8">
    <source>
        <dbReference type="Proteomes" id="UP000002949"/>
    </source>
</evidence>
<keyword evidence="2 6" id="KW-0698">rRNA processing</keyword>
<evidence type="ECO:0000256" key="1">
    <source>
        <dbReference type="ARBA" id="ARBA00022490"/>
    </source>
</evidence>
<dbReference type="eggNOG" id="COG0357">
    <property type="taxonomic scope" value="Bacteria"/>
</dbReference>
<evidence type="ECO:0000256" key="4">
    <source>
        <dbReference type="ARBA" id="ARBA00022679"/>
    </source>
</evidence>
<gene>
    <name evidence="7" type="primary">gidB</name>
    <name evidence="6" type="synonym">rsmG</name>
    <name evidence="7" type="ORF">MEA186_27735</name>
</gene>
<keyword evidence="5 6" id="KW-0949">S-adenosyl-L-methionine</keyword>
<keyword evidence="3 6" id="KW-0489">Methyltransferase</keyword>
<dbReference type="GO" id="GO:0070043">
    <property type="term" value="F:rRNA (guanine-N7-)-methyltransferase activity"/>
    <property type="evidence" value="ECO:0007669"/>
    <property type="project" value="UniProtKB-UniRule"/>
</dbReference>
<dbReference type="AlphaFoldDB" id="G6YHS7"/>
<feature type="binding site" evidence="6">
    <location>
        <position position="143"/>
    </location>
    <ligand>
        <name>S-adenosyl-L-methionine</name>
        <dbReference type="ChEBI" id="CHEBI:59789"/>
    </ligand>
</feature>
<dbReference type="HAMAP" id="MF_00074">
    <property type="entry name" value="16SrRNA_methyltr_G"/>
    <property type="match status" value="1"/>
</dbReference>
<dbReference type="GO" id="GO:0005829">
    <property type="term" value="C:cytosol"/>
    <property type="evidence" value="ECO:0007669"/>
    <property type="project" value="TreeGrafter"/>
</dbReference>
<dbReference type="Proteomes" id="UP000002949">
    <property type="component" value="Unassembled WGS sequence"/>
</dbReference>
<evidence type="ECO:0000256" key="5">
    <source>
        <dbReference type="ARBA" id="ARBA00022691"/>
    </source>
</evidence>
<dbReference type="PANTHER" id="PTHR31760">
    <property type="entry name" value="S-ADENOSYL-L-METHIONINE-DEPENDENT METHYLTRANSFERASES SUPERFAMILY PROTEIN"/>
    <property type="match status" value="1"/>
</dbReference>
<organism evidence="7 8">
    <name type="scientific">Mesorhizobium amorphae CCNWGS0123</name>
    <dbReference type="NCBI Taxonomy" id="1082933"/>
    <lineage>
        <taxon>Bacteria</taxon>
        <taxon>Pseudomonadati</taxon>
        <taxon>Pseudomonadota</taxon>
        <taxon>Alphaproteobacteria</taxon>
        <taxon>Hyphomicrobiales</taxon>
        <taxon>Phyllobacteriaceae</taxon>
        <taxon>Mesorhizobium</taxon>
    </lineage>
</organism>
<dbReference type="NCBIfam" id="TIGR00138">
    <property type="entry name" value="rsmG_gidB"/>
    <property type="match status" value="1"/>
</dbReference>
<keyword evidence="8" id="KW-1185">Reference proteome</keyword>
<feature type="binding site" evidence="6">
    <location>
        <position position="74"/>
    </location>
    <ligand>
        <name>S-adenosyl-L-methionine</name>
        <dbReference type="ChEBI" id="CHEBI:59789"/>
    </ligand>
</feature>
<dbReference type="KEGG" id="mamo:A6B35_03815"/>
<keyword evidence="1 6" id="KW-0963">Cytoplasm</keyword>
<dbReference type="PANTHER" id="PTHR31760:SF0">
    <property type="entry name" value="S-ADENOSYL-L-METHIONINE-DEPENDENT METHYLTRANSFERASES SUPERFAMILY PROTEIN"/>
    <property type="match status" value="1"/>
</dbReference>
<proteinExistence type="inferred from homology"/>
<keyword evidence="4 6" id="KW-0808">Transferase</keyword>
<sequence length="217" mass="23909">MSAASWTSLQEAAGPVSRETFERLVAFEQLFLKWNRSINLAAPSTLDDVWGRHILDSAQLGRIAPQAKRWVDLGSGGGFPGLVLAFLLVEREGASIDLVESNRKKASFLQAVIGQFGLPARVIARRIDDSYPLVSTPEIVTARALASLPDLLDLSAHWLTKGACALFHKGRDYRAEVEESTHRWAFDLVEHPSMTDPQGVVLELSNLRPAIRNELLA</sequence>
<dbReference type="STRING" id="1082933.A6B35_03815"/>
<feature type="binding site" evidence="6">
    <location>
        <position position="79"/>
    </location>
    <ligand>
        <name>S-adenosyl-L-methionine</name>
        <dbReference type="ChEBI" id="CHEBI:59789"/>
    </ligand>
</feature>